<name>A0A166IWU9_9AGAM</name>
<evidence type="ECO:0000313" key="2">
    <source>
        <dbReference type="Proteomes" id="UP000076532"/>
    </source>
</evidence>
<evidence type="ECO:0000313" key="1">
    <source>
        <dbReference type="EMBL" id="KZP20256.1"/>
    </source>
</evidence>
<dbReference type="AlphaFoldDB" id="A0A166IWU9"/>
<keyword evidence="2" id="KW-1185">Reference proteome</keyword>
<accession>A0A166IWU9</accession>
<protein>
    <submittedName>
        <fullName evidence="1">Uncharacterized protein</fullName>
    </submittedName>
</protein>
<sequence>MLGTWTGVTTKFPDTWMSCPGRRAHIDKPCPPLLKRKATWFKVVCESGLVDLGIYDPINGFEKLQCAEWKAEGICGECVRKMRSEWKEQQTDL</sequence>
<dbReference type="EMBL" id="KV417556">
    <property type="protein sequence ID" value="KZP20256.1"/>
    <property type="molecule type" value="Genomic_DNA"/>
</dbReference>
<proteinExistence type="predicted"/>
<organism evidence="1 2">
    <name type="scientific">Athelia psychrophila</name>
    <dbReference type="NCBI Taxonomy" id="1759441"/>
    <lineage>
        <taxon>Eukaryota</taxon>
        <taxon>Fungi</taxon>
        <taxon>Dikarya</taxon>
        <taxon>Basidiomycota</taxon>
        <taxon>Agaricomycotina</taxon>
        <taxon>Agaricomycetes</taxon>
        <taxon>Agaricomycetidae</taxon>
        <taxon>Atheliales</taxon>
        <taxon>Atheliaceae</taxon>
        <taxon>Athelia</taxon>
    </lineage>
</organism>
<dbReference type="Proteomes" id="UP000076532">
    <property type="component" value="Unassembled WGS sequence"/>
</dbReference>
<reference evidence="1 2" key="1">
    <citation type="journal article" date="2016" name="Mol. Biol. Evol.">
        <title>Comparative Genomics of Early-Diverging Mushroom-Forming Fungi Provides Insights into the Origins of Lignocellulose Decay Capabilities.</title>
        <authorList>
            <person name="Nagy L.G."/>
            <person name="Riley R."/>
            <person name="Tritt A."/>
            <person name="Adam C."/>
            <person name="Daum C."/>
            <person name="Floudas D."/>
            <person name="Sun H."/>
            <person name="Yadav J.S."/>
            <person name="Pangilinan J."/>
            <person name="Larsson K.H."/>
            <person name="Matsuura K."/>
            <person name="Barry K."/>
            <person name="Labutti K."/>
            <person name="Kuo R."/>
            <person name="Ohm R.A."/>
            <person name="Bhattacharya S.S."/>
            <person name="Shirouzu T."/>
            <person name="Yoshinaga Y."/>
            <person name="Martin F.M."/>
            <person name="Grigoriev I.V."/>
            <person name="Hibbett D.S."/>
        </authorList>
    </citation>
    <scope>NUCLEOTIDE SEQUENCE [LARGE SCALE GENOMIC DNA]</scope>
    <source>
        <strain evidence="1 2">CBS 109695</strain>
    </source>
</reference>
<gene>
    <name evidence="1" type="ORF">FIBSPDRAFT_540328</name>
</gene>